<evidence type="ECO:0000256" key="5">
    <source>
        <dbReference type="SAM" id="MobiDB-lite"/>
    </source>
</evidence>
<feature type="coiled-coil region" evidence="4">
    <location>
        <begin position="443"/>
        <end position="470"/>
    </location>
</feature>
<dbReference type="RefSeq" id="WP_130412011.1">
    <property type="nucleotide sequence ID" value="NZ_SGWX01000001.1"/>
</dbReference>
<organism evidence="6 7">
    <name type="scientific">Xylanimonas ulmi</name>
    <dbReference type="NCBI Taxonomy" id="228973"/>
    <lineage>
        <taxon>Bacteria</taxon>
        <taxon>Bacillati</taxon>
        <taxon>Actinomycetota</taxon>
        <taxon>Actinomycetes</taxon>
        <taxon>Micrococcales</taxon>
        <taxon>Promicromonosporaceae</taxon>
        <taxon>Xylanimonas</taxon>
    </lineage>
</organism>
<dbReference type="Pfam" id="PF13555">
    <property type="entry name" value="AAA_29"/>
    <property type="match status" value="1"/>
</dbReference>
<name>A0A4Q7LYE4_9MICO</name>
<evidence type="ECO:0000256" key="1">
    <source>
        <dbReference type="ARBA" id="ARBA00022763"/>
    </source>
</evidence>
<dbReference type="Pfam" id="PF13558">
    <property type="entry name" value="SbcC_Walker_B"/>
    <property type="match status" value="1"/>
</dbReference>
<keyword evidence="2" id="KW-0234">DNA repair</keyword>
<evidence type="ECO:0000256" key="3">
    <source>
        <dbReference type="ARBA" id="ARBA00023236"/>
    </source>
</evidence>
<evidence type="ECO:0000313" key="7">
    <source>
        <dbReference type="Proteomes" id="UP000293852"/>
    </source>
</evidence>
<dbReference type="PANTHER" id="PTHR32182">
    <property type="entry name" value="DNA REPLICATION AND REPAIR PROTEIN RECF"/>
    <property type="match status" value="1"/>
</dbReference>
<dbReference type="InterPro" id="IPR027417">
    <property type="entry name" value="P-loop_NTPase"/>
</dbReference>
<keyword evidence="3" id="KW-0742">SOS response</keyword>
<accession>A0A4Q7LYE4</accession>
<gene>
    <name evidence="6" type="ORF">EV386_0498</name>
</gene>
<evidence type="ECO:0000256" key="2">
    <source>
        <dbReference type="ARBA" id="ARBA00023204"/>
    </source>
</evidence>
<sequence>MTMVDTLFGLIPAASTGQQWVARDLQVVNWGGYDGPHRVRLASTATLLAGGSGSGKSTLMDAYIALLMPHTTPFNGASNGGVVGRPRGKDQRNVISYARGKLDESRTADGTRERVLRGDGRDTWTAIAMTWADQSGGELTAIRAWYVPAGATTMDALTAVRATVAGPFALRGLAPAAEQRFARASLTALGLTCFDTDREFAARLYSTLGIGAAGGGDKAVGLLARIQAGQQITTVDALYKSMVLEEPETLAKADVVVEHFDELAGTREQMLTAQQQVRTLAPIRAHRAAVDAARDRLAVVDGVTRSASGDGGTGDDSPLGLWRAERRAVLLRALEDDVRRQSRAASDRVRDLDAAVKGGKAELDAIRAQLWAAGGERLHQAEGERSRAEAALAEARKRRGRLDGALEVLGTSVSGKADFDRIVAAAQVRLADHQDRHAAFEARDRARDAQVAAERDLAEVTAEREALAARHGNVPEPLHRARVALAHAAGLDVDDLPFVAELVEVRTEHEPWREAFNLALGAFATTLLLDAAHLDRFRSAIDAVPSAVRLRFEGVPTGVVSQSRPDPATLPGRLDHAGGPFEGWLRERLAERFAFTCVDSPDELSRHAKALTRAGQTSEGSRGAHGGRGRANVLGFTNARRLAELDREIESATTVLRAAAEAFRGAALRLDAVEDQAAAARVVVELTWDAVDVEAAQDACRRWRDVIDQARAEHPDLDDLRSRAGEVDARVDALTQDLGLAKGLAAELQARWEQVTDDVDAAQRVLDAAADRGEGVDERQRAYLDEVLADAPAAGGDGVGGSRESEDPQAALAAFDAVVSRAAERLRHDRETAATAVETHRDALRAAFEGFKRQWDDPNLGADPDESYADYERVLTTLETDRLHELEADWRRSLLRMSGDDLTDLERTISRSLREITERIDPVNRILADLPFADDDHRLRIDARPVQSALVSRFRRELRDVRELLSSQASDADREARYARMARLIDRLRPGAPDRADLIDVRRHVRLSAEKVDLAGAHVALYDHIGEKSGGESQELVAFIVGAALRYQLGDAGAERPRYAPVLLDEALIKADAQFSGRAVGAWRGLGFQLVVGAPNDKVSALEPHVDASYVVTKDASGRSRARAVVGLADEDGHRAAVTSGAAGPPAAAR</sequence>
<feature type="region of interest" description="Disordered" evidence="5">
    <location>
        <begin position="611"/>
        <end position="630"/>
    </location>
</feature>
<dbReference type="GO" id="GO:0000731">
    <property type="term" value="P:DNA synthesis involved in DNA repair"/>
    <property type="evidence" value="ECO:0007669"/>
    <property type="project" value="TreeGrafter"/>
</dbReference>
<dbReference type="Gene3D" id="3.40.1140.10">
    <property type="match status" value="1"/>
</dbReference>
<keyword evidence="4" id="KW-0175">Coiled coil</keyword>
<dbReference type="AlphaFoldDB" id="A0A4Q7LYE4"/>
<dbReference type="GO" id="GO:0009432">
    <property type="term" value="P:SOS response"/>
    <property type="evidence" value="ECO:0007669"/>
    <property type="project" value="UniProtKB-KW"/>
</dbReference>
<dbReference type="EMBL" id="SGWX01000001">
    <property type="protein sequence ID" value="RZS60246.1"/>
    <property type="molecule type" value="Genomic_DNA"/>
</dbReference>
<dbReference type="GO" id="GO:0006302">
    <property type="term" value="P:double-strand break repair"/>
    <property type="evidence" value="ECO:0007669"/>
    <property type="project" value="TreeGrafter"/>
</dbReference>
<dbReference type="OrthoDB" id="174137at2"/>
<reference evidence="6 7" key="1">
    <citation type="submission" date="2019-02" db="EMBL/GenBank/DDBJ databases">
        <title>Sequencing the genomes of 1000 actinobacteria strains.</title>
        <authorList>
            <person name="Klenk H.-P."/>
        </authorList>
    </citation>
    <scope>NUCLEOTIDE SEQUENCE [LARGE SCALE GENOMIC DNA]</scope>
    <source>
        <strain evidence="6 7">DSM 16932</strain>
    </source>
</reference>
<dbReference type="SUPFAM" id="SSF52540">
    <property type="entry name" value="P-loop containing nucleoside triphosphate hydrolases"/>
    <property type="match status" value="1"/>
</dbReference>
<dbReference type="PANTHER" id="PTHR32182:SF0">
    <property type="entry name" value="DNA REPLICATION AND REPAIR PROTEIN RECF"/>
    <property type="match status" value="1"/>
</dbReference>
<feature type="coiled-coil region" evidence="4">
    <location>
        <begin position="693"/>
        <end position="737"/>
    </location>
</feature>
<evidence type="ECO:0000313" key="6">
    <source>
        <dbReference type="EMBL" id="RZS60246.1"/>
    </source>
</evidence>
<protein>
    <submittedName>
        <fullName evidence="6">Uncharacterized protein YPO0396</fullName>
    </submittedName>
</protein>
<comment type="caution">
    <text evidence="6">The sequence shown here is derived from an EMBL/GenBank/DDBJ whole genome shotgun (WGS) entry which is preliminary data.</text>
</comment>
<keyword evidence="1" id="KW-0227">DNA damage</keyword>
<evidence type="ECO:0000256" key="4">
    <source>
        <dbReference type="SAM" id="Coils"/>
    </source>
</evidence>
<dbReference type="Proteomes" id="UP000293852">
    <property type="component" value="Unassembled WGS sequence"/>
</dbReference>
<keyword evidence="7" id="KW-1185">Reference proteome</keyword>
<proteinExistence type="predicted"/>